<feature type="region of interest" description="Disordered" evidence="1">
    <location>
        <begin position="79"/>
        <end position="99"/>
    </location>
</feature>
<accession>A0ABV0QF21</accession>
<organism evidence="2 3">
    <name type="scientific">Xenoophorus captivus</name>
    <dbReference type="NCBI Taxonomy" id="1517983"/>
    <lineage>
        <taxon>Eukaryota</taxon>
        <taxon>Metazoa</taxon>
        <taxon>Chordata</taxon>
        <taxon>Craniata</taxon>
        <taxon>Vertebrata</taxon>
        <taxon>Euteleostomi</taxon>
        <taxon>Actinopterygii</taxon>
        <taxon>Neopterygii</taxon>
        <taxon>Teleostei</taxon>
        <taxon>Neoteleostei</taxon>
        <taxon>Acanthomorphata</taxon>
        <taxon>Ovalentaria</taxon>
        <taxon>Atherinomorphae</taxon>
        <taxon>Cyprinodontiformes</taxon>
        <taxon>Goodeidae</taxon>
        <taxon>Xenoophorus</taxon>
    </lineage>
</organism>
<feature type="compositionally biased region" description="Basic and acidic residues" evidence="1">
    <location>
        <begin position="1"/>
        <end position="13"/>
    </location>
</feature>
<protein>
    <submittedName>
        <fullName evidence="2">Uncharacterized protein</fullName>
    </submittedName>
</protein>
<comment type="caution">
    <text evidence="2">The sequence shown here is derived from an EMBL/GenBank/DDBJ whole genome shotgun (WGS) entry which is preliminary data.</text>
</comment>
<gene>
    <name evidence="2" type="ORF">XENOCAPTIV_028962</name>
</gene>
<evidence type="ECO:0000256" key="1">
    <source>
        <dbReference type="SAM" id="MobiDB-lite"/>
    </source>
</evidence>
<evidence type="ECO:0000313" key="3">
    <source>
        <dbReference type="Proteomes" id="UP001434883"/>
    </source>
</evidence>
<sequence length="123" mass="13985">QRQTERDRLRNDRNLFPQSESRKAPQAGLSDMLGQLVLPCIPTSSPRLVTQLLLNLKSEEEGWRRVLFHSCPCFFPSPSSPRLSVQHETGPQPQTGNADNINFLLFSPVGNKRLRKKSTLVLY</sequence>
<name>A0ABV0QF21_9TELE</name>
<reference evidence="2 3" key="1">
    <citation type="submission" date="2021-06" db="EMBL/GenBank/DDBJ databases">
        <authorList>
            <person name="Palmer J.M."/>
        </authorList>
    </citation>
    <scope>NUCLEOTIDE SEQUENCE [LARGE SCALE GENOMIC DNA]</scope>
    <source>
        <strain evidence="2 3">XC_2019</strain>
        <tissue evidence="2">Muscle</tissue>
    </source>
</reference>
<feature type="region of interest" description="Disordered" evidence="1">
    <location>
        <begin position="1"/>
        <end position="27"/>
    </location>
</feature>
<keyword evidence="3" id="KW-1185">Reference proteome</keyword>
<feature type="non-terminal residue" evidence="2">
    <location>
        <position position="1"/>
    </location>
</feature>
<feature type="compositionally biased region" description="Polar residues" evidence="1">
    <location>
        <begin position="82"/>
        <end position="99"/>
    </location>
</feature>
<dbReference type="Proteomes" id="UP001434883">
    <property type="component" value="Unassembled WGS sequence"/>
</dbReference>
<evidence type="ECO:0000313" key="2">
    <source>
        <dbReference type="EMBL" id="MEQ2194409.1"/>
    </source>
</evidence>
<dbReference type="EMBL" id="JAHRIN010009216">
    <property type="protein sequence ID" value="MEQ2194409.1"/>
    <property type="molecule type" value="Genomic_DNA"/>
</dbReference>
<proteinExistence type="predicted"/>